<evidence type="ECO:0000313" key="3">
    <source>
        <dbReference type="Proteomes" id="UP000009097"/>
    </source>
</evidence>
<proteinExistence type="predicted"/>
<dbReference type="KEGG" id="fox:FOXG_18031"/>
<keyword evidence="1" id="KW-1133">Transmembrane helix</keyword>
<feature type="transmembrane region" description="Helical" evidence="1">
    <location>
        <begin position="6"/>
        <end position="22"/>
    </location>
</feature>
<accession>A0A0J9UAC9</accession>
<reference evidence="2" key="2">
    <citation type="journal article" date="2010" name="Nature">
        <title>Comparative genomics reveals mobile pathogenicity chromosomes in Fusarium.</title>
        <authorList>
            <person name="Ma L.J."/>
            <person name="van der Does H.C."/>
            <person name="Borkovich K.A."/>
            <person name="Coleman J.J."/>
            <person name="Daboussi M.J."/>
            <person name="Di Pietro A."/>
            <person name="Dufresne M."/>
            <person name="Freitag M."/>
            <person name="Grabherr M."/>
            <person name="Henrissat B."/>
            <person name="Houterman P.M."/>
            <person name="Kang S."/>
            <person name="Shim W.B."/>
            <person name="Woloshuk C."/>
            <person name="Xie X."/>
            <person name="Xu J.R."/>
            <person name="Antoniw J."/>
            <person name="Baker S.E."/>
            <person name="Bluhm B.H."/>
            <person name="Breakspear A."/>
            <person name="Brown D.W."/>
            <person name="Butchko R.A."/>
            <person name="Chapman S."/>
            <person name="Coulson R."/>
            <person name="Coutinho P.M."/>
            <person name="Danchin E.G."/>
            <person name="Diener A."/>
            <person name="Gale L.R."/>
            <person name="Gardiner D.M."/>
            <person name="Goff S."/>
            <person name="Hammond-Kosack K.E."/>
            <person name="Hilburn K."/>
            <person name="Hua-Van A."/>
            <person name="Jonkers W."/>
            <person name="Kazan K."/>
            <person name="Kodira C.D."/>
            <person name="Koehrsen M."/>
            <person name="Kumar L."/>
            <person name="Lee Y.H."/>
            <person name="Li L."/>
            <person name="Manners J.M."/>
            <person name="Miranda-Saavedra D."/>
            <person name="Mukherjee M."/>
            <person name="Park G."/>
            <person name="Park J."/>
            <person name="Park S.Y."/>
            <person name="Proctor R.H."/>
            <person name="Regev A."/>
            <person name="Ruiz-Roldan M.C."/>
            <person name="Sain D."/>
            <person name="Sakthikumar S."/>
            <person name="Sykes S."/>
            <person name="Schwartz D.C."/>
            <person name="Turgeon B.G."/>
            <person name="Wapinski I."/>
            <person name="Yoder O."/>
            <person name="Young S."/>
            <person name="Zeng Q."/>
            <person name="Zhou S."/>
            <person name="Galagan J."/>
            <person name="Cuomo C.A."/>
            <person name="Kistler H.C."/>
            <person name="Rep M."/>
        </authorList>
    </citation>
    <scope>NUCLEOTIDE SEQUENCE [LARGE SCALE GENOMIC DNA]</scope>
    <source>
        <strain evidence="2">4287</strain>
    </source>
</reference>
<reference evidence="2" key="1">
    <citation type="submission" date="2007-04" db="EMBL/GenBank/DDBJ databases">
        <authorList>
            <consortium name="The Broad Institute Genome Sequencing Platform"/>
            <person name="Birren B."/>
            <person name="Lander E."/>
            <person name="Galagan J."/>
            <person name="Nusbaum C."/>
            <person name="Devon K."/>
            <person name="Ma L.-J."/>
            <person name="Jaffe D."/>
            <person name="Butler J."/>
            <person name="Alvarez P."/>
            <person name="Gnerre S."/>
            <person name="Grabherr M."/>
            <person name="Kleber M."/>
            <person name="Mauceli E."/>
            <person name="Brockman W."/>
            <person name="MacCallum I.A."/>
            <person name="Young S."/>
            <person name="LaButti K."/>
            <person name="DeCaprio D."/>
            <person name="Crawford M."/>
            <person name="Koehrsen M."/>
            <person name="Engels R."/>
            <person name="Montgomery P."/>
            <person name="Pearson M."/>
            <person name="Howarth C."/>
            <person name="Larson L."/>
            <person name="White J."/>
            <person name="O'Leary S."/>
            <person name="Kodira C."/>
            <person name="Zeng Q."/>
            <person name="Yandava C."/>
            <person name="Alvarado L."/>
            <person name="Kistler C."/>
            <person name="Shim W.-B."/>
            <person name="Kang S."/>
            <person name="Woloshuk C."/>
        </authorList>
    </citation>
    <scope>NUCLEOTIDE SEQUENCE</scope>
    <source>
        <strain evidence="2">4287</strain>
    </source>
</reference>
<keyword evidence="1" id="KW-0472">Membrane</keyword>
<dbReference type="VEuPathDB" id="FungiDB:FOXG_18031"/>
<dbReference type="AlphaFoldDB" id="A0A0J9UAC9"/>
<name>A0A0J9UAC9_FUSO4</name>
<gene>
    <name evidence="2" type="ORF">FOXG_18031</name>
</gene>
<organism evidence="2 3">
    <name type="scientific">Fusarium oxysporum f. sp. lycopersici (strain 4287 / CBS 123668 / FGSC 9935 / NRRL 34936)</name>
    <name type="common">Fusarium vascular wilt of tomato</name>
    <dbReference type="NCBI Taxonomy" id="426428"/>
    <lineage>
        <taxon>Eukaryota</taxon>
        <taxon>Fungi</taxon>
        <taxon>Dikarya</taxon>
        <taxon>Ascomycota</taxon>
        <taxon>Pezizomycotina</taxon>
        <taxon>Sordariomycetes</taxon>
        <taxon>Hypocreomycetidae</taxon>
        <taxon>Hypocreales</taxon>
        <taxon>Nectriaceae</taxon>
        <taxon>Fusarium</taxon>
        <taxon>Fusarium oxysporum species complex</taxon>
    </lineage>
</organism>
<evidence type="ECO:0000313" key="2">
    <source>
        <dbReference type="EMBL" id="KNA95777.1"/>
    </source>
</evidence>
<dbReference type="GeneID" id="28958737"/>
<evidence type="ECO:0000256" key="1">
    <source>
        <dbReference type="SAM" id="Phobius"/>
    </source>
</evidence>
<keyword evidence="1" id="KW-0812">Transmembrane</keyword>
<sequence length="47" mass="5650">MYEMYFIMYGLCFLYSGVRVGMKNEERESRGRRRVLVKAVNKSQQKP</sequence>
<dbReference type="EMBL" id="DS231696">
    <property type="protein sequence ID" value="KNA95777.1"/>
    <property type="molecule type" value="Genomic_DNA"/>
</dbReference>
<dbReference type="Proteomes" id="UP000009097">
    <property type="component" value="Unassembled WGS sequence"/>
</dbReference>
<protein>
    <submittedName>
        <fullName evidence="2">Uncharacterized protein</fullName>
    </submittedName>
</protein>
<dbReference type="RefSeq" id="XP_018233823.1">
    <property type="nucleotide sequence ID" value="XM_018398071.1"/>
</dbReference>